<reference evidence="4 5" key="2">
    <citation type="journal article" date="2007" name="Genome Biol.">
        <title>Assembly of the Candida albicans genome into sixteen supercontigs aligned on the eight chromosomes.</title>
        <authorList>
            <person name="van het Hoog M."/>
            <person name="Rast T.J."/>
            <person name="Martchenko M."/>
            <person name="Grindle S."/>
            <person name="Dignard D."/>
            <person name="Hogues H."/>
            <person name="Cuomo C."/>
            <person name="Berriman M."/>
            <person name="Scherer S."/>
            <person name="Magee B.B."/>
            <person name="Whiteway M."/>
            <person name="Chibana H."/>
            <person name="Nantel A."/>
            <person name="Magee P.T."/>
        </authorList>
    </citation>
    <scope>GENOME REANNOTATION</scope>
    <source>
        <strain evidence="5">SC5314 / ATCC MYA-2876</strain>
    </source>
</reference>
<dbReference type="InterPro" id="IPR013940">
    <property type="entry name" value="Spo22/ZIP4/TEX11"/>
</dbReference>
<dbReference type="RefSeq" id="XP_019330664.1">
    <property type="nucleotide sequence ID" value="XM_019475119.1"/>
</dbReference>
<protein>
    <recommendedName>
        <fullName evidence="2">Protein ZIP4 homolog</fullName>
    </recommendedName>
</protein>
<reference evidence="4 5" key="3">
    <citation type="journal article" date="2013" name="Genome Biol.">
        <title>Assembly of a phased diploid Candida albicans genome facilitates allele-specific measurements and provides a simple model for repeat and indel structure.</title>
        <authorList>
            <person name="Muzzey D."/>
            <person name="Schwartz K."/>
            <person name="Weissman J.S."/>
            <person name="Sherlock G."/>
        </authorList>
    </citation>
    <scope>NUCLEOTIDE SEQUENCE [LARGE SCALE GENOMIC DNA]</scope>
    <source>
        <strain evidence="5">SC5314 / ATCC MYA-2876</strain>
    </source>
</reference>
<dbReference type="GeneID" id="3639528"/>
<dbReference type="InParanoid" id="A0A1D8PDX4"/>
<dbReference type="PANTHER" id="PTHR40375">
    <property type="entry name" value="SPORULATION-SPECIFIC PROTEIN 22"/>
    <property type="match status" value="1"/>
</dbReference>
<sequence length="942" mass="108083">MSQLVSNYENSISSFIKSAKEIHEILVSLTALENDQALKLNTILDVVLPLVATIYRNMESSLEIIQIPTSLQESLEFSGTELWNSTSSFASHLDAIYKVKLYSILLLIVYETLNPNVDRCLTNISCLLNLYSSAITNAINDVSDKCNIYLEPMIGKLMGINKDMPLKDQKRQLLNEYYHKSTILNLNYAAINNNFVLARNYESKLSSYKNLSDPFFLGECSRVLYNHCLQLYEHSDFENAKFLILIAIKHLESNTMDSSFFQEKYFNCYVLLIKTYKSIGTPETQRNIKKAFSHMQHQFPNKFEMYCLYFEICDDAEEVETEDVLMRLVTSVDTAAYFEKTVDLLKLNVNKCFRGVNKCIDYLLAHINSNPSFSDTLITTKFVVNVLLNTSKDSEETLKELQSFLQFAEKSLQKQLSGTTKTSIVAIIWSQGIKFYKQAEYIESLEWLKIALSRLFYTDYKENQDRGKVLRVIQNNYFSLGEYNQVISTASQMDPEDKNAPLTQFNLFRANLMLGNEKLALECIDKILSNDDSLTVLTIAVCILESKGKLPLEAIRSIFLKLVEHICEMELTKESISKLESHNVVLPICCRCAVVMYLTELENSGNLSESTLHSLKELLENSCAIAKKIAPTQIHIFTIDDLEWLASKSYNIAMSCQNGELNSFVGLFYKICIAFIDLISPDIEAERGEQLILWKVRATIFGILNTCLDCSLGASEWIAIREKCLELKGVVYKQNDTDSNWKECLQQIIVIHFQAELSSGSSQSLHDIVLECKGFKPAVCNDMYDLFIQLITDSEIQISNQKRKQLIGSVISQAIKNIEPSQVKNIITWMRLLMEVSGHNFSSEEEVLMLQSYKLIKANRNEITIPTFEMEWLATKSWNHGIYLLIDQEDQKTGIKWCSFGILFSKFIHERLLQQFYRLWDDLVQDLRISNKLLESEISKYE</sequence>
<dbReference type="SUPFAM" id="SSF48452">
    <property type="entry name" value="TPR-like"/>
    <property type="match status" value="1"/>
</dbReference>
<dbReference type="GO" id="GO:0051321">
    <property type="term" value="P:meiotic cell cycle"/>
    <property type="evidence" value="ECO:0007669"/>
    <property type="project" value="UniProtKB-KW"/>
</dbReference>
<dbReference type="Gene3D" id="1.25.40.10">
    <property type="entry name" value="Tetratricopeptide repeat domain"/>
    <property type="match status" value="1"/>
</dbReference>
<dbReference type="KEGG" id="cal:CAALFM_C106880CA"/>
<accession>A0A1D8PDX4</accession>
<organism evidence="4 5">
    <name type="scientific">Candida albicans (strain SC5314 / ATCC MYA-2876)</name>
    <name type="common">Yeast</name>
    <dbReference type="NCBI Taxonomy" id="237561"/>
    <lineage>
        <taxon>Eukaryota</taxon>
        <taxon>Fungi</taxon>
        <taxon>Dikarya</taxon>
        <taxon>Ascomycota</taxon>
        <taxon>Saccharomycotina</taxon>
        <taxon>Pichiomycetes</taxon>
        <taxon>Debaryomycetaceae</taxon>
        <taxon>Candida/Lodderomyces clade</taxon>
        <taxon>Candida</taxon>
    </lineage>
</organism>
<dbReference type="InterPro" id="IPR039057">
    <property type="entry name" value="Spo22/ZIP4"/>
</dbReference>
<keyword evidence="1" id="KW-0469">Meiosis</keyword>
<dbReference type="EMBL" id="CP017623">
    <property type="protein sequence ID" value="AOW26342.1"/>
    <property type="molecule type" value="Genomic_DNA"/>
</dbReference>
<dbReference type="STRING" id="237561.A0A1D8PDX4"/>
<dbReference type="VEuPathDB" id="FungiDB:C1_06880C_A"/>
<dbReference type="eggNOG" id="KOG4814">
    <property type="taxonomic scope" value="Eukaryota"/>
</dbReference>
<gene>
    <name evidence="3 4" type="primary">SPO22</name>
    <name evidence="4" type="ordered locus">CAALFM_C106880CA</name>
    <name evidence="3" type="ordered locus">orf19.13603</name>
</gene>
<dbReference type="InterPro" id="IPR011990">
    <property type="entry name" value="TPR-like_helical_dom_sf"/>
</dbReference>
<evidence type="ECO:0000313" key="4">
    <source>
        <dbReference type="EMBL" id="AOW26342.1"/>
    </source>
</evidence>
<dbReference type="OrthoDB" id="65716at2759"/>
<dbReference type="GO" id="GO:0090173">
    <property type="term" value="P:regulation of synaptonemal complex assembly"/>
    <property type="evidence" value="ECO:0000318"/>
    <property type="project" value="GO_Central"/>
</dbReference>
<evidence type="ECO:0000313" key="3">
    <source>
        <dbReference type="CGD" id="CAL0000181289"/>
    </source>
</evidence>
<evidence type="ECO:0000313" key="5">
    <source>
        <dbReference type="Proteomes" id="UP000000559"/>
    </source>
</evidence>
<dbReference type="PANTHER" id="PTHR40375:SF2">
    <property type="entry name" value="SPORULATION-SPECIFIC PROTEIN 22"/>
    <property type="match status" value="1"/>
</dbReference>
<dbReference type="Proteomes" id="UP000000559">
    <property type="component" value="Chromosome 1"/>
</dbReference>
<name>A0A1D8PDX4_CANAL</name>
<dbReference type="AlphaFoldDB" id="A0A1D8PDX4"/>
<proteinExistence type="predicted"/>
<reference evidence="4 5" key="1">
    <citation type="journal article" date="2004" name="Proc. Natl. Acad. Sci. U.S.A.">
        <title>The diploid genome sequence of Candida albicans.</title>
        <authorList>
            <person name="Jones T."/>
            <person name="Federspiel N.A."/>
            <person name="Chibana H."/>
            <person name="Dungan J."/>
            <person name="Kalman S."/>
            <person name="Magee B.B."/>
            <person name="Newport G."/>
            <person name="Thorstenson Y.R."/>
            <person name="Agabian N."/>
            <person name="Magee P.T."/>
            <person name="Davis R.W."/>
            <person name="Scherer S."/>
        </authorList>
    </citation>
    <scope>NUCLEOTIDE SEQUENCE [LARGE SCALE GENOMIC DNA]</scope>
    <source>
        <strain evidence="5">SC5314 / ATCC MYA-2876</strain>
    </source>
</reference>
<keyword evidence="5" id="KW-1185">Reference proteome</keyword>
<dbReference type="OMA" id="ILMRMIM"/>
<evidence type="ECO:0000256" key="2">
    <source>
        <dbReference type="ARBA" id="ARBA00031845"/>
    </source>
</evidence>
<dbReference type="FunCoup" id="A0A1D8PDX4">
    <property type="interactions" value="38"/>
</dbReference>
<dbReference type="CGD" id="CAL0000181289">
    <property type="gene designation" value="SPO22"/>
</dbReference>
<dbReference type="Pfam" id="PF08631">
    <property type="entry name" value="SPO22"/>
    <property type="match status" value="1"/>
</dbReference>
<evidence type="ECO:0000256" key="1">
    <source>
        <dbReference type="ARBA" id="ARBA00023254"/>
    </source>
</evidence>